<dbReference type="EMBL" id="AZBU02000008">
    <property type="protein sequence ID" value="TKR67799.1"/>
    <property type="molecule type" value="Genomic_DNA"/>
</dbReference>
<sequence length="72" mass="8192">MAACNKFLESVPFTVCKKTSQFSAQYKLHVTVCARSYVETIVCILVLRSDLVSRIQQRHTKKRNSTVCHSNS</sequence>
<evidence type="ECO:0000313" key="1">
    <source>
        <dbReference type="EMBL" id="TKR67799.1"/>
    </source>
</evidence>
<accession>A0A4U5MF21</accession>
<evidence type="ECO:0000313" key="2">
    <source>
        <dbReference type="Proteomes" id="UP000298663"/>
    </source>
</evidence>
<dbReference type="Proteomes" id="UP000298663">
    <property type="component" value="Unassembled WGS sequence"/>
</dbReference>
<dbReference type="AlphaFoldDB" id="A0A4U5MF21"/>
<organism evidence="1 2">
    <name type="scientific">Steinernema carpocapsae</name>
    <name type="common">Entomopathogenic nematode</name>
    <dbReference type="NCBI Taxonomy" id="34508"/>
    <lineage>
        <taxon>Eukaryota</taxon>
        <taxon>Metazoa</taxon>
        <taxon>Ecdysozoa</taxon>
        <taxon>Nematoda</taxon>
        <taxon>Chromadorea</taxon>
        <taxon>Rhabditida</taxon>
        <taxon>Tylenchina</taxon>
        <taxon>Panagrolaimomorpha</taxon>
        <taxon>Strongyloidoidea</taxon>
        <taxon>Steinernematidae</taxon>
        <taxon>Steinernema</taxon>
    </lineage>
</organism>
<reference evidence="1 2" key="2">
    <citation type="journal article" date="2019" name="G3 (Bethesda)">
        <title>Hybrid Assembly of the Genome of the Entomopathogenic Nematode Steinernema carpocapsae Identifies the X-Chromosome.</title>
        <authorList>
            <person name="Serra L."/>
            <person name="Macchietto M."/>
            <person name="Macias-Munoz A."/>
            <person name="McGill C.J."/>
            <person name="Rodriguez I.M."/>
            <person name="Rodriguez B."/>
            <person name="Murad R."/>
            <person name="Mortazavi A."/>
        </authorList>
    </citation>
    <scope>NUCLEOTIDE SEQUENCE [LARGE SCALE GENOMIC DNA]</scope>
    <source>
        <strain evidence="1 2">ALL</strain>
    </source>
</reference>
<name>A0A4U5MF21_STECR</name>
<comment type="caution">
    <text evidence="1">The sequence shown here is derived from an EMBL/GenBank/DDBJ whole genome shotgun (WGS) entry which is preliminary data.</text>
</comment>
<protein>
    <submittedName>
        <fullName evidence="1">Uncharacterized protein</fullName>
    </submittedName>
</protein>
<reference evidence="1 2" key="1">
    <citation type="journal article" date="2015" name="Genome Biol.">
        <title>Comparative genomics of Steinernema reveals deeply conserved gene regulatory networks.</title>
        <authorList>
            <person name="Dillman A.R."/>
            <person name="Macchietto M."/>
            <person name="Porter C.F."/>
            <person name="Rogers A."/>
            <person name="Williams B."/>
            <person name="Antoshechkin I."/>
            <person name="Lee M.M."/>
            <person name="Goodwin Z."/>
            <person name="Lu X."/>
            <person name="Lewis E.E."/>
            <person name="Goodrich-Blair H."/>
            <person name="Stock S.P."/>
            <person name="Adams B.J."/>
            <person name="Sternberg P.W."/>
            <person name="Mortazavi A."/>
        </authorList>
    </citation>
    <scope>NUCLEOTIDE SEQUENCE [LARGE SCALE GENOMIC DNA]</scope>
    <source>
        <strain evidence="1 2">ALL</strain>
    </source>
</reference>
<proteinExistence type="predicted"/>
<keyword evidence="2" id="KW-1185">Reference proteome</keyword>
<gene>
    <name evidence="1" type="ORF">L596_023892</name>
</gene>